<accession>A0ABS4GAV6</accession>
<sequence length="122" mass="14104">MNFRYVNKNYLEELIYEYNNKDFSIEFEAKEIVLLCCIGDTSKTSECFLLKIFNIGIEYFCKIIRGITITLKLLSNCDLCKSANLIEDFNEGSILCDVRTNWSSASARTLSLIPNEIVYKDK</sequence>
<keyword evidence="2" id="KW-1185">Reference proteome</keyword>
<evidence type="ECO:0000313" key="1">
    <source>
        <dbReference type="EMBL" id="MBP1924672.1"/>
    </source>
</evidence>
<proteinExistence type="predicted"/>
<protein>
    <submittedName>
        <fullName evidence="1">Uncharacterized protein</fullName>
    </submittedName>
</protein>
<organism evidence="1 2">
    <name type="scientific">Sedimentibacter acidaminivorans</name>
    <dbReference type="NCBI Taxonomy" id="913099"/>
    <lineage>
        <taxon>Bacteria</taxon>
        <taxon>Bacillati</taxon>
        <taxon>Bacillota</taxon>
        <taxon>Tissierellia</taxon>
        <taxon>Sedimentibacter</taxon>
    </lineage>
</organism>
<dbReference type="EMBL" id="JAGGKS010000001">
    <property type="protein sequence ID" value="MBP1924672.1"/>
    <property type="molecule type" value="Genomic_DNA"/>
</dbReference>
<reference evidence="1 2" key="1">
    <citation type="submission" date="2021-03" db="EMBL/GenBank/DDBJ databases">
        <title>Genomic Encyclopedia of Type Strains, Phase IV (KMG-IV): sequencing the most valuable type-strain genomes for metagenomic binning, comparative biology and taxonomic classification.</title>
        <authorList>
            <person name="Goeker M."/>
        </authorList>
    </citation>
    <scope>NUCLEOTIDE SEQUENCE [LARGE SCALE GENOMIC DNA]</scope>
    <source>
        <strain evidence="1 2">DSM 24004</strain>
    </source>
</reference>
<name>A0ABS4GAV6_9FIRM</name>
<dbReference type="Proteomes" id="UP001519342">
    <property type="component" value="Unassembled WGS sequence"/>
</dbReference>
<evidence type="ECO:0000313" key="2">
    <source>
        <dbReference type="Proteomes" id="UP001519342"/>
    </source>
</evidence>
<dbReference type="RefSeq" id="WP_209510420.1">
    <property type="nucleotide sequence ID" value="NZ_JAGGKS010000001.1"/>
</dbReference>
<comment type="caution">
    <text evidence="1">The sequence shown here is derived from an EMBL/GenBank/DDBJ whole genome shotgun (WGS) entry which is preliminary data.</text>
</comment>
<gene>
    <name evidence="1" type="ORF">J2Z76_000525</name>
</gene>